<proteinExistence type="predicted"/>
<evidence type="ECO:0000313" key="4">
    <source>
        <dbReference type="Proteomes" id="UP000323886"/>
    </source>
</evidence>
<feature type="signal peptide" evidence="2">
    <location>
        <begin position="1"/>
        <end position="28"/>
    </location>
</feature>
<evidence type="ECO:0000313" key="3">
    <source>
        <dbReference type="EMBL" id="KAA5603118.1"/>
    </source>
</evidence>
<comment type="caution">
    <text evidence="3">The sequence shown here is derived from an EMBL/GenBank/DDBJ whole genome shotgun (WGS) entry which is preliminary data.</text>
</comment>
<dbReference type="EMBL" id="VWPL01000003">
    <property type="protein sequence ID" value="KAA5603118.1"/>
    <property type="molecule type" value="Genomic_DNA"/>
</dbReference>
<gene>
    <name evidence="3" type="ORF">F1193_02515</name>
</gene>
<dbReference type="AlphaFoldDB" id="A0A5M6I5R4"/>
<sequence>MITKPAILAAAGLLAGLAIAPISEPARAQTPVYVPSMGSAPTVRMPSSSSSARPRVYVPETGVSGRRQRTSPRIQTAPLQRYDNRSATVPMPSAPNAGRIDVPGRARRNETFQDRAIRCNQYGALYGPKDRAAFGNACINGN</sequence>
<feature type="chain" id="PRO_5024291324" description="BA14K family protein" evidence="2">
    <location>
        <begin position="29"/>
        <end position="142"/>
    </location>
</feature>
<dbReference type="Proteomes" id="UP000323886">
    <property type="component" value="Unassembled WGS sequence"/>
</dbReference>
<evidence type="ECO:0008006" key="5">
    <source>
        <dbReference type="Google" id="ProtNLM"/>
    </source>
</evidence>
<evidence type="ECO:0000256" key="1">
    <source>
        <dbReference type="SAM" id="MobiDB-lite"/>
    </source>
</evidence>
<feature type="region of interest" description="Disordered" evidence="1">
    <location>
        <begin position="61"/>
        <end position="105"/>
    </location>
</feature>
<reference evidence="3 4" key="1">
    <citation type="submission" date="2019-09" db="EMBL/GenBank/DDBJ databases">
        <title>Draft Whole-Genome sequence of Blastochloris sulfoviridis DSM 729.</title>
        <authorList>
            <person name="Meyer T.E."/>
            <person name="Kyndt J.A."/>
        </authorList>
    </citation>
    <scope>NUCLEOTIDE SEQUENCE [LARGE SCALE GENOMIC DNA]</scope>
    <source>
        <strain evidence="3 4">DSM 729</strain>
    </source>
</reference>
<keyword evidence="2" id="KW-0732">Signal</keyword>
<organism evidence="3 4">
    <name type="scientific">Blastochloris sulfoviridis</name>
    <dbReference type="NCBI Taxonomy" id="50712"/>
    <lineage>
        <taxon>Bacteria</taxon>
        <taxon>Pseudomonadati</taxon>
        <taxon>Pseudomonadota</taxon>
        <taxon>Alphaproteobacteria</taxon>
        <taxon>Hyphomicrobiales</taxon>
        <taxon>Blastochloridaceae</taxon>
        <taxon>Blastochloris</taxon>
    </lineage>
</organism>
<accession>A0A5M6I5R4</accession>
<keyword evidence="4" id="KW-1185">Reference proteome</keyword>
<evidence type="ECO:0000256" key="2">
    <source>
        <dbReference type="SAM" id="SignalP"/>
    </source>
</evidence>
<dbReference type="RefSeq" id="WP_150096099.1">
    <property type="nucleotide sequence ID" value="NZ_VWPL01000003.1"/>
</dbReference>
<protein>
    <recommendedName>
        <fullName evidence="5">BA14K family protein</fullName>
    </recommendedName>
</protein>
<name>A0A5M6I5R4_9HYPH</name>
<dbReference type="OrthoDB" id="7960491at2"/>